<proteinExistence type="predicted"/>
<sequence length="59" mass="6975">MFSFKFSDKNNIFIDKQQILNEKQSILVQVYWFQYKTVSPKHNISFSTKDAVTIIGINM</sequence>
<keyword evidence="2" id="KW-1185">Reference proteome</keyword>
<organism evidence="1 2">
    <name type="scientific">Flavobacterium ammoniigenes</name>
    <dbReference type="NCBI Taxonomy" id="1751095"/>
    <lineage>
        <taxon>Bacteria</taxon>
        <taxon>Pseudomonadati</taxon>
        <taxon>Bacteroidota</taxon>
        <taxon>Flavobacteriia</taxon>
        <taxon>Flavobacteriales</taxon>
        <taxon>Flavobacteriaceae</taxon>
        <taxon>Flavobacterium</taxon>
    </lineage>
</organism>
<accession>A0ABN6KY67</accession>
<reference evidence="1 2" key="2">
    <citation type="journal article" date="2022" name="Microorganisms">
        <title>Complete Genome Sequences of Two Flavobacterium ammonificans Strains and a Flavobacterium ammoniigenes Strain of Ammonifying Bacterioplankton Isolated from Surface River Water.</title>
        <authorList>
            <person name="Suda W."/>
            <person name="Ogata Y."/>
            <person name="Shindo C."/>
            <person name="Watanabe K."/>
        </authorList>
    </citation>
    <scope>NUCLEOTIDE SEQUENCE [LARGE SCALE GENOMIC DNA]</scope>
    <source>
        <strain evidence="1 2">GENT5</strain>
    </source>
</reference>
<evidence type="ECO:0000313" key="2">
    <source>
        <dbReference type="Proteomes" id="UP001319867"/>
    </source>
</evidence>
<gene>
    <name evidence="1" type="ORF">GENT5_06030</name>
</gene>
<evidence type="ECO:0000313" key="1">
    <source>
        <dbReference type="EMBL" id="BDB54298.1"/>
    </source>
</evidence>
<dbReference type="Proteomes" id="UP001319867">
    <property type="component" value="Chromosome"/>
</dbReference>
<dbReference type="EMBL" id="AP025184">
    <property type="protein sequence ID" value="BDB54298.1"/>
    <property type="molecule type" value="Genomic_DNA"/>
</dbReference>
<protein>
    <submittedName>
        <fullName evidence="1">Uncharacterized protein</fullName>
    </submittedName>
</protein>
<reference evidence="1 2" key="1">
    <citation type="journal article" date="2022" name="Int. J. Syst. Evol. Microbiol.">
        <title>Flavobacterium ammonificans sp. nov. and Flavobacterium ammoniigenes sp. nov., ammonifying bacteria isolated from surface river water.</title>
        <authorList>
            <person name="Watanabe K."/>
            <person name="Kitamura T."/>
            <person name="Ogata Y."/>
            <person name="Shindo C."/>
            <person name="Suda W."/>
        </authorList>
    </citation>
    <scope>NUCLEOTIDE SEQUENCE [LARGE SCALE GENOMIC DNA]</scope>
    <source>
        <strain evidence="1 2">GENT5</strain>
    </source>
</reference>
<name>A0ABN6KY67_9FLAO</name>